<dbReference type="Proteomes" id="UP001174909">
    <property type="component" value="Unassembled WGS sequence"/>
</dbReference>
<evidence type="ECO:0000313" key="3">
    <source>
        <dbReference type="Proteomes" id="UP001174909"/>
    </source>
</evidence>
<gene>
    <name evidence="2" type="ORF">GBAR_LOCUS30385</name>
</gene>
<dbReference type="AlphaFoldDB" id="A0AA35TXF4"/>
<feature type="region of interest" description="Disordered" evidence="1">
    <location>
        <begin position="36"/>
        <end position="60"/>
    </location>
</feature>
<evidence type="ECO:0000313" key="2">
    <source>
        <dbReference type="EMBL" id="CAI8055713.1"/>
    </source>
</evidence>
<keyword evidence="3" id="KW-1185">Reference proteome</keyword>
<sequence length="74" mass="8112">MLSPSPTISSLTCHRPRSGHLCTIAPHLHDTRHLTTQALKPPGPRQKEELSKTHSQTDPVSVPCHCPLVPAQFC</sequence>
<comment type="caution">
    <text evidence="2">The sequence shown here is derived from an EMBL/GenBank/DDBJ whole genome shotgun (WGS) entry which is preliminary data.</text>
</comment>
<reference evidence="2" key="1">
    <citation type="submission" date="2023-03" db="EMBL/GenBank/DDBJ databases">
        <authorList>
            <person name="Steffen K."/>
            <person name="Cardenas P."/>
        </authorList>
    </citation>
    <scope>NUCLEOTIDE SEQUENCE</scope>
</reference>
<dbReference type="EMBL" id="CASHTH010004298">
    <property type="protein sequence ID" value="CAI8055713.1"/>
    <property type="molecule type" value="Genomic_DNA"/>
</dbReference>
<name>A0AA35TXF4_GEOBA</name>
<proteinExistence type="predicted"/>
<organism evidence="2 3">
    <name type="scientific">Geodia barretti</name>
    <name type="common">Barrett's horny sponge</name>
    <dbReference type="NCBI Taxonomy" id="519541"/>
    <lineage>
        <taxon>Eukaryota</taxon>
        <taxon>Metazoa</taxon>
        <taxon>Porifera</taxon>
        <taxon>Demospongiae</taxon>
        <taxon>Heteroscleromorpha</taxon>
        <taxon>Tetractinellida</taxon>
        <taxon>Astrophorina</taxon>
        <taxon>Geodiidae</taxon>
        <taxon>Geodia</taxon>
    </lineage>
</organism>
<protein>
    <submittedName>
        <fullName evidence="2">Uncharacterized protein</fullName>
    </submittedName>
</protein>
<evidence type="ECO:0000256" key="1">
    <source>
        <dbReference type="SAM" id="MobiDB-lite"/>
    </source>
</evidence>
<accession>A0AA35TXF4</accession>